<evidence type="ECO:0000256" key="7">
    <source>
        <dbReference type="ARBA" id="ARBA00022840"/>
    </source>
</evidence>
<keyword evidence="5 12" id="KW-0378">Hydrolase</keyword>
<organism evidence="14">
    <name type="scientific">uncultured bacterium pAG2</name>
    <dbReference type="NCBI Taxonomy" id="1781152"/>
    <lineage>
        <taxon>Bacteria</taxon>
        <taxon>environmental samples</taxon>
    </lineage>
</organism>
<protein>
    <recommendedName>
        <fullName evidence="11 12">Replicative DNA helicase</fullName>
        <ecNumber evidence="11 12">5.6.2.3</ecNumber>
    </recommendedName>
</protein>
<comment type="similarity">
    <text evidence="1 12">Belongs to the helicase family. DnaB subfamily.</text>
</comment>
<evidence type="ECO:0000256" key="4">
    <source>
        <dbReference type="ARBA" id="ARBA00022741"/>
    </source>
</evidence>
<dbReference type="GO" id="GO:0005829">
    <property type="term" value="C:cytosol"/>
    <property type="evidence" value="ECO:0007669"/>
    <property type="project" value="TreeGrafter"/>
</dbReference>
<dbReference type="InterPro" id="IPR007694">
    <property type="entry name" value="DNA_helicase_DnaB-like_C"/>
</dbReference>
<proteinExistence type="inferred from homology"/>
<keyword evidence="7 12" id="KW-0067">ATP-binding</keyword>
<reference evidence="14" key="1">
    <citation type="journal article" date="2016" name="Sci. Rep.">
        <title>Triclosan Resistome from Metagenome Reveals Diverse Enoyl Acyl Carrier Protein Reductases and Selective Enrichment of Triclosan Resistance Genes.</title>
        <authorList>
            <person name="Khan R."/>
            <person name="Kong H.G."/>
            <person name="Jung Y.H."/>
            <person name="Choi J."/>
            <person name="Baek K.Y."/>
            <person name="Hwang E.C."/>
            <person name="Lee S.W."/>
        </authorList>
    </citation>
    <scope>NUCLEOTIDE SEQUENCE</scope>
</reference>
<dbReference type="EC" id="5.6.2.3" evidence="11 12"/>
<evidence type="ECO:0000256" key="9">
    <source>
        <dbReference type="ARBA" id="ARBA00023235"/>
    </source>
</evidence>
<dbReference type="GO" id="GO:0006269">
    <property type="term" value="P:DNA replication, synthesis of primer"/>
    <property type="evidence" value="ECO:0007669"/>
    <property type="project" value="UniProtKB-UniRule"/>
</dbReference>
<dbReference type="EMBL" id="KT982358">
    <property type="protein sequence ID" value="AOR51058.1"/>
    <property type="molecule type" value="Genomic_DNA"/>
</dbReference>
<evidence type="ECO:0000256" key="10">
    <source>
        <dbReference type="ARBA" id="ARBA00048954"/>
    </source>
</evidence>
<dbReference type="SUPFAM" id="SSF48024">
    <property type="entry name" value="N-terminal domain of DnaB helicase"/>
    <property type="match status" value="1"/>
</dbReference>
<accession>A0A1C9U4J8</accession>
<dbReference type="PANTHER" id="PTHR30153:SF2">
    <property type="entry name" value="REPLICATIVE DNA HELICASE"/>
    <property type="match status" value="1"/>
</dbReference>
<name>A0A1C9U4J8_9BACT</name>
<dbReference type="GO" id="GO:0005524">
    <property type="term" value="F:ATP binding"/>
    <property type="evidence" value="ECO:0007669"/>
    <property type="project" value="UniProtKB-UniRule"/>
</dbReference>
<dbReference type="InterPro" id="IPR007692">
    <property type="entry name" value="DNA_helicase_DnaB"/>
</dbReference>
<keyword evidence="9" id="KW-0413">Isomerase</keyword>
<dbReference type="GO" id="GO:0016887">
    <property type="term" value="F:ATP hydrolysis activity"/>
    <property type="evidence" value="ECO:0007669"/>
    <property type="project" value="RHEA"/>
</dbReference>
<dbReference type="Pfam" id="PF00772">
    <property type="entry name" value="DnaB"/>
    <property type="match status" value="1"/>
</dbReference>
<evidence type="ECO:0000259" key="13">
    <source>
        <dbReference type="PROSITE" id="PS51199"/>
    </source>
</evidence>
<keyword evidence="4 12" id="KW-0547">Nucleotide-binding</keyword>
<dbReference type="Pfam" id="PF03796">
    <property type="entry name" value="DnaB_C"/>
    <property type="match status" value="1"/>
</dbReference>
<dbReference type="NCBIfam" id="NF004384">
    <property type="entry name" value="PRK05748.1"/>
    <property type="match status" value="1"/>
</dbReference>
<dbReference type="GO" id="GO:0043139">
    <property type="term" value="F:5'-3' DNA helicase activity"/>
    <property type="evidence" value="ECO:0007669"/>
    <property type="project" value="UniProtKB-EC"/>
</dbReference>
<evidence type="ECO:0000256" key="1">
    <source>
        <dbReference type="ARBA" id="ARBA00008428"/>
    </source>
</evidence>
<dbReference type="InterPro" id="IPR016136">
    <property type="entry name" value="DNA_helicase_N/primase_C"/>
</dbReference>
<dbReference type="GO" id="GO:1990077">
    <property type="term" value="C:primosome complex"/>
    <property type="evidence" value="ECO:0007669"/>
    <property type="project" value="UniProtKB-UniRule"/>
</dbReference>
<dbReference type="GO" id="GO:0003677">
    <property type="term" value="F:DNA binding"/>
    <property type="evidence" value="ECO:0007669"/>
    <property type="project" value="UniProtKB-UniRule"/>
</dbReference>
<dbReference type="InterPro" id="IPR027417">
    <property type="entry name" value="P-loop_NTPase"/>
</dbReference>
<evidence type="ECO:0000256" key="11">
    <source>
        <dbReference type="NCBIfam" id="TIGR00665"/>
    </source>
</evidence>
<dbReference type="GO" id="GO:0042802">
    <property type="term" value="F:identical protein binding"/>
    <property type="evidence" value="ECO:0007669"/>
    <property type="project" value="UniProtKB-ARBA"/>
</dbReference>
<dbReference type="InterPro" id="IPR007693">
    <property type="entry name" value="DNA_helicase_DnaB-like_N"/>
</dbReference>
<dbReference type="PROSITE" id="PS51199">
    <property type="entry name" value="SF4_HELICASE"/>
    <property type="match status" value="1"/>
</dbReference>
<evidence type="ECO:0000256" key="8">
    <source>
        <dbReference type="ARBA" id="ARBA00023125"/>
    </source>
</evidence>
<dbReference type="CDD" id="cd00984">
    <property type="entry name" value="DnaB_C"/>
    <property type="match status" value="1"/>
</dbReference>
<dbReference type="Gene3D" id="1.10.860.10">
    <property type="entry name" value="DNAb Helicase, Chain A"/>
    <property type="match status" value="1"/>
</dbReference>
<evidence type="ECO:0000256" key="5">
    <source>
        <dbReference type="ARBA" id="ARBA00022801"/>
    </source>
</evidence>
<dbReference type="FunFam" id="3.40.50.300:FF:000076">
    <property type="entry name" value="Replicative DNA helicase"/>
    <property type="match status" value="1"/>
</dbReference>
<keyword evidence="8 12" id="KW-0238">DNA-binding</keyword>
<feature type="domain" description="SF4 helicase" evidence="13">
    <location>
        <begin position="202"/>
        <end position="479"/>
    </location>
</feature>
<dbReference type="Gene3D" id="3.40.50.300">
    <property type="entry name" value="P-loop containing nucleotide triphosphate hydrolases"/>
    <property type="match status" value="1"/>
</dbReference>
<dbReference type="NCBIfam" id="TIGR00665">
    <property type="entry name" value="DnaB"/>
    <property type="match status" value="1"/>
</dbReference>
<comment type="catalytic activity">
    <reaction evidence="10 12">
        <text>ATP + H2O = ADP + phosphate + H(+)</text>
        <dbReference type="Rhea" id="RHEA:13065"/>
        <dbReference type="ChEBI" id="CHEBI:15377"/>
        <dbReference type="ChEBI" id="CHEBI:15378"/>
        <dbReference type="ChEBI" id="CHEBI:30616"/>
        <dbReference type="ChEBI" id="CHEBI:43474"/>
        <dbReference type="ChEBI" id="CHEBI:456216"/>
        <dbReference type="EC" id="5.6.2.3"/>
    </reaction>
</comment>
<evidence type="ECO:0000256" key="6">
    <source>
        <dbReference type="ARBA" id="ARBA00022806"/>
    </source>
</evidence>
<keyword evidence="3 12" id="KW-0235">DNA replication</keyword>
<dbReference type="AlphaFoldDB" id="A0A1C9U4J8"/>
<comment type="function">
    <text evidence="12">The main replicative DNA helicase, it participates in initiation and elongation during chromosome replication. Travels ahead of the DNA replisome, separating dsDNA into templates for DNA synthesis. A processive ATP-dependent 5'-3' DNA helicase it has DNA-dependent ATPase activity.</text>
</comment>
<evidence type="ECO:0000256" key="3">
    <source>
        <dbReference type="ARBA" id="ARBA00022705"/>
    </source>
</evidence>
<dbReference type="InterPro" id="IPR036185">
    <property type="entry name" value="DNA_heli_DnaB-like_N_sf"/>
</dbReference>
<evidence type="ECO:0000256" key="12">
    <source>
        <dbReference type="RuleBase" id="RU362085"/>
    </source>
</evidence>
<evidence type="ECO:0000256" key="2">
    <source>
        <dbReference type="ARBA" id="ARBA00022515"/>
    </source>
</evidence>
<dbReference type="SUPFAM" id="SSF52540">
    <property type="entry name" value="P-loop containing nucleoside triphosphate hydrolases"/>
    <property type="match status" value="1"/>
</dbReference>
<sequence length="481" mass="54029">MTEYSITLSNKHLHFFVSLRKLKPMSNDLHKVPPQSLEAEMSILGGILLDNEAINRVLEILRTEDFYRESHRKIFKGMLALNDNNEPCDLITLTTILKKRGDLEDAGGGAYLAALVDYVPTAANIAYYCKIVKEKSISRSLISAATEIVTKSFNEQSNIEELLDNAQKVIFEISENKLRPAFYHVKDLISSTIKGIERLYEKKEHVTGVPTGFLDLDEMTAGFQKGDLIIVAGRPSMGKTAFALNIAQHASIHADQKKAVALFSLEMSKEQLVTRLLCSESRIDASRLRTGHLVESDWPRLMNGAGKLHDALIYIDDTPAISVLEMRAKCRRLKSEKDIGMVVVDYLQLMRGGVNSESRQQEISEISRSLKALAKELDIPVVALSQLNRGLESRTDKRPMMSDLRESGAIEQDADVIMFVYRDAVYCEACKKRDGSCTVEGHDRKAEIIIGKQRNGPIGNVNMIFNGEYTKFENISRRDER</sequence>
<evidence type="ECO:0000313" key="14">
    <source>
        <dbReference type="EMBL" id="AOR51058.1"/>
    </source>
</evidence>
<dbReference type="PANTHER" id="PTHR30153">
    <property type="entry name" value="REPLICATIVE DNA HELICASE DNAB"/>
    <property type="match status" value="1"/>
</dbReference>
<keyword evidence="2 12" id="KW-0639">Primosome</keyword>
<dbReference type="FunFam" id="1.10.860.10:FF:000001">
    <property type="entry name" value="Replicative DNA helicase"/>
    <property type="match status" value="1"/>
</dbReference>
<keyword evidence="6 12" id="KW-0347">Helicase</keyword>